<accession>A0A7W7CV31</accession>
<proteinExistence type="predicted"/>
<name>A0A7W7CV31_9ACTN</name>
<organism evidence="1 2">
    <name type="scientific">Paractinoplanes abujensis</name>
    <dbReference type="NCBI Taxonomy" id="882441"/>
    <lineage>
        <taxon>Bacteria</taxon>
        <taxon>Bacillati</taxon>
        <taxon>Actinomycetota</taxon>
        <taxon>Actinomycetes</taxon>
        <taxon>Micromonosporales</taxon>
        <taxon>Micromonosporaceae</taxon>
        <taxon>Paractinoplanes</taxon>
    </lineage>
</organism>
<dbReference type="EMBL" id="JACHMF010000001">
    <property type="protein sequence ID" value="MBB4693531.1"/>
    <property type="molecule type" value="Genomic_DNA"/>
</dbReference>
<sequence>MTAVPAGVSLRDFGKITVDEFDSFVAFRDFLRLTLLGLDDALNDVQSGREMLPLRPWRRTRGGRRRGGRSSDWLEVGVLREKVQQCLVHRPSLEETRDPG</sequence>
<dbReference type="RefSeq" id="WP_184952137.1">
    <property type="nucleotide sequence ID" value="NZ_BOMC01000056.1"/>
</dbReference>
<comment type="caution">
    <text evidence="1">The sequence shown here is derived from an EMBL/GenBank/DDBJ whole genome shotgun (WGS) entry which is preliminary data.</text>
</comment>
<dbReference type="AlphaFoldDB" id="A0A7W7CV31"/>
<evidence type="ECO:0000313" key="2">
    <source>
        <dbReference type="Proteomes" id="UP000542742"/>
    </source>
</evidence>
<dbReference type="Proteomes" id="UP000542742">
    <property type="component" value="Unassembled WGS sequence"/>
</dbReference>
<gene>
    <name evidence="1" type="ORF">BKA14_003679</name>
</gene>
<protein>
    <submittedName>
        <fullName evidence="1">Uncharacterized protein</fullName>
    </submittedName>
</protein>
<reference evidence="1 2" key="1">
    <citation type="submission" date="2020-08" db="EMBL/GenBank/DDBJ databases">
        <title>Sequencing the genomes of 1000 actinobacteria strains.</title>
        <authorList>
            <person name="Klenk H.-P."/>
        </authorList>
    </citation>
    <scope>NUCLEOTIDE SEQUENCE [LARGE SCALE GENOMIC DNA]</scope>
    <source>
        <strain evidence="1 2">DSM 45518</strain>
    </source>
</reference>
<keyword evidence="2" id="KW-1185">Reference proteome</keyword>
<evidence type="ECO:0000313" key="1">
    <source>
        <dbReference type="EMBL" id="MBB4693531.1"/>
    </source>
</evidence>